<dbReference type="EMBL" id="FQVW01000073">
    <property type="protein sequence ID" value="SHG85892.1"/>
    <property type="molecule type" value="Genomic_DNA"/>
</dbReference>
<dbReference type="InterPro" id="IPR021530">
    <property type="entry name" value="AllH-like"/>
</dbReference>
<proteinExistence type="predicted"/>
<evidence type="ECO:0000313" key="1">
    <source>
        <dbReference type="EMBL" id="SHG85892.1"/>
    </source>
</evidence>
<dbReference type="Proteomes" id="UP000183988">
    <property type="component" value="Unassembled WGS sequence"/>
</dbReference>
<protein>
    <recommendedName>
        <fullName evidence="3">DUF2877 domain-containing protein</fullName>
    </recommendedName>
</protein>
<evidence type="ECO:0008006" key="3">
    <source>
        <dbReference type="Google" id="ProtNLM"/>
    </source>
</evidence>
<dbReference type="Pfam" id="PF11392">
    <property type="entry name" value="AllH"/>
    <property type="match status" value="1"/>
</dbReference>
<dbReference type="AlphaFoldDB" id="A0A1M5N8W5"/>
<name>A0A1M5N8W5_9BACI</name>
<dbReference type="STRING" id="930117.SAMN05216225_10732"/>
<sequence length="302" mass="34270">MKEYIFYGEEYHADLPLLLSKNNLGRVHSIFQNGFNIKMGNSLIFIGNTKNGRLPFGIHLKEDTLEELLSCVSEDLAVFWKGSSSFFFSNGNILMKLDLQSSKPFTNSLPKLNRESQDIFPLFERFLARLIEYGEPIGIDELYVDQFLLYYLDNQAIEQHELATKLTELTEAIISNDVTFIQRTLRYFLGRGQGLTPSGDDILVGLLAVHAVTEMFSHTFIKVLSEIVHSESITTDVSKEYLKYALNKKFSSVVVQIMSDILTDDEENLEQHFTDLVQVGHSSGMDSAFGILIGMLTLRRNS</sequence>
<keyword evidence="2" id="KW-1185">Reference proteome</keyword>
<reference evidence="1 2" key="1">
    <citation type="submission" date="2016-11" db="EMBL/GenBank/DDBJ databases">
        <authorList>
            <person name="Jaros S."/>
            <person name="Januszkiewicz K."/>
            <person name="Wedrychowicz H."/>
        </authorList>
    </citation>
    <scope>NUCLEOTIDE SEQUENCE [LARGE SCALE GENOMIC DNA]</scope>
    <source>
        <strain evidence="1 2">IBRC-M 10683</strain>
    </source>
</reference>
<gene>
    <name evidence="1" type="ORF">SAMN05216225_10732</name>
</gene>
<organism evidence="1 2">
    <name type="scientific">Ornithinibacillus halophilus</name>
    <dbReference type="NCBI Taxonomy" id="930117"/>
    <lineage>
        <taxon>Bacteria</taxon>
        <taxon>Bacillati</taxon>
        <taxon>Bacillota</taxon>
        <taxon>Bacilli</taxon>
        <taxon>Bacillales</taxon>
        <taxon>Bacillaceae</taxon>
        <taxon>Ornithinibacillus</taxon>
    </lineage>
</organism>
<accession>A0A1M5N8W5</accession>
<evidence type="ECO:0000313" key="2">
    <source>
        <dbReference type="Proteomes" id="UP000183988"/>
    </source>
</evidence>